<evidence type="ECO:0000256" key="2">
    <source>
        <dbReference type="ARBA" id="ARBA00023125"/>
    </source>
</evidence>
<evidence type="ECO:0000256" key="1">
    <source>
        <dbReference type="ARBA" id="ARBA00023015"/>
    </source>
</evidence>
<dbReference type="Proteomes" id="UP000228531">
    <property type="component" value="Unassembled WGS sequence"/>
</dbReference>
<dbReference type="SUPFAM" id="SSF54909">
    <property type="entry name" value="Dimeric alpha+beta barrel"/>
    <property type="match status" value="1"/>
</dbReference>
<dbReference type="SUPFAM" id="SSF46785">
    <property type="entry name" value="Winged helix' DNA-binding domain"/>
    <property type="match status" value="1"/>
</dbReference>
<dbReference type="GO" id="GO:0043565">
    <property type="term" value="F:sequence-specific DNA binding"/>
    <property type="evidence" value="ECO:0007669"/>
    <property type="project" value="InterPro"/>
</dbReference>
<feature type="domain" description="HTH asnC-type" evidence="4">
    <location>
        <begin position="11"/>
        <end position="72"/>
    </location>
</feature>
<keyword evidence="2" id="KW-0238">DNA-binding</keyword>
<evidence type="ECO:0000259" key="4">
    <source>
        <dbReference type="PROSITE" id="PS50956"/>
    </source>
</evidence>
<sequence length="157" mass="17389">MIYTAFMSKSLDQTDCAIITILEQDGRASLAEIAKEVALTGPAVGERLRRMREIGQISGFSVRVDLRALGYTIQALVRIKPRSGQLQAVERMIADQPRFMSCDRVTGDDCYVARLALADVAELDDILLPFHDRAETHTAIVKSSIFEDRLPPLTPLA</sequence>
<dbReference type="EMBL" id="PGTY01000002">
    <property type="protein sequence ID" value="PJI86413.1"/>
    <property type="molecule type" value="Genomic_DNA"/>
</dbReference>
<dbReference type="Pfam" id="PF13404">
    <property type="entry name" value="HTH_AsnC-type"/>
    <property type="match status" value="1"/>
</dbReference>
<evidence type="ECO:0000313" key="6">
    <source>
        <dbReference type="Proteomes" id="UP000228531"/>
    </source>
</evidence>
<evidence type="ECO:0000313" key="5">
    <source>
        <dbReference type="EMBL" id="PJI86413.1"/>
    </source>
</evidence>
<organism evidence="5 6">
    <name type="scientific">Yoonia maricola</name>
    <dbReference type="NCBI Taxonomy" id="420999"/>
    <lineage>
        <taxon>Bacteria</taxon>
        <taxon>Pseudomonadati</taxon>
        <taxon>Pseudomonadota</taxon>
        <taxon>Alphaproteobacteria</taxon>
        <taxon>Rhodobacterales</taxon>
        <taxon>Paracoccaceae</taxon>
        <taxon>Yoonia</taxon>
    </lineage>
</organism>
<dbReference type="SMART" id="SM00344">
    <property type="entry name" value="HTH_ASNC"/>
    <property type="match status" value="1"/>
</dbReference>
<evidence type="ECO:0000256" key="3">
    <source>
        <dbReference type="ARBA" id="ARBA00023163"/>
    </source>
</evidence>
<dbReference type="Gene3D" id="1.10.10.10">
    <property type="entry name" value="Winged helix-like DNA-binding domain superfamily/Winged helix DNA-binding domain"/>
    <property type="match status" value="1"/>
</dbReference>
<dbReference type="InterPro" id="IPR036388">
    <property type="entry name" value="WH-like_DNA-bd_sf"/>
</dbReference>
<dbReference type="AlphaFoldDB" id="A0A2M8W656"/>
<dbReference type="Pfam" id="PF01037">
    <property type="entry name" value="AsnC_trans_reg"/>
    <property type="match status" value="1"/>
</dbReference>
<proteinExistence type="predicted"/>
<dbReference type="InterPro" id="IPR019887">
    <property type="entry name" value="Tscrpt_reg_AsnC/Lrp_C"/>
</dbReference>
<dbReference type="PROSITE" id="PS00519">
    <property type="entry name" value="HTH_ASNC_1"/>
    <property type="match status" value="1"/>
</dbReference>
<dbReference type="PANTHER" id="PTHR30154:SF51">
    <property type="entry name" value="ASNC-FAMILY TRANSCRIPTIONAL REGULATORY PROTEIN"/>
    <property type="match status" value="1"/>
</dbReference>
<protein>
    <submittedName>
        <fullName evidence="5">AsnC family transcriptional regulator</fullName>
    </submittedName>
</protein>
<dbReference type="GO" id="GO:0005829">
    <property type="term" value="C:cytosol"/>
    <property type="evidence" value="ECO:0007669"/>
    <property type="project" value="TreeGrafter"/>
</dbReference>
<comment type="caution">
    <text evidence="5">The sequence shown here is derived from an EMBL/GenBank/DDBJ whole genome shotgun (WGS) entry which is preliminary data.</text>
</comment>
<dbReference type="InterPro" id="IPR019888">
    <property type="entry name" value="Tscrpt_reg_AsnC-like"/>
</dbReference>
<dbReference type="PROSITE" id="PS50956">
    <property type="entry name" value="HTH_ASNC_2"/>
    <property type="match status" value="1"/>
</dbReference>
<gene>
    <name evidence="5" type="ORF">BC777_2782</name>
</gene>
<dbReference type="PANTHER" id="PTHR30154">
    <property type="entry name" value="LEUCINE-RESPONSIVE REGULATORY PROTEIN"/>
    <property type="match status" value="1"/>
</dbReference>
<accession>A0A2M8W656</accession>
<name>A0A2M8W656_9RHOB</name>
<dbReference type="GO" id="GO:0043200">
    <property type="term" value="P:response to amino acid"/>
    <property type="evidence" value="ECO:0007669"/>
    <property type="project" value="TreeGrafter"/>
</dbReference>
<dbReference type="RefSeq" id="WP_245834358.1">
    <property type="nucleotide sequence ID" value="NZ_PGTY01000002.1"/>
</dbReference>
<dbReference type="InterPro" id="IPR011008">
    <property type="entry name" value="Dimeric_a/b-barrel"/>
</dbReference>
<keyword evidence="3" id="KW-0804">Transcription</keyword>
<reference evidence="5 6" key="1">
    <citation type="submission" date="2017-11" db="EMBL/GenBank/DDBJ databases">
        <title>Genomic Encyclopedia of Archaeal and Bacterial Type Strains, Phase II (KMG-II): From Individual Species to Whole Genera.</title>
        <authorList>
            <person name="Goeker M."/>
        </authorList>
    </citation>
    <scope>NUCLEOTIDE SEQUENCE [LARGE SCALE GENOMIC DNA]</scope>
    <source>
        <strain evidence="5 6">DSM 29128</strain>
    </source>
</reference>
<keyword evidence="1" id="KW-0805">Transcription regulation</keyword>
<dbReference type="InterPro" id="IPR000485">
    <property type="entry name" value="AsnC-type_HTH_dom"/>
</dbReference>
<dbReference type="PRINTS" id="PR00033">
    <property type="entry name" value="HTHASNC"/>
</dbReference>
<dbReference type="InterPro" id="IPR019885">
    <property type="entry name" value="Tscrpt_reg_HTH_AsnC-type_CS"/>
</dbReference>
<dbReference type="Gene3D" id="3.30.70.920">
    <property type="match status" value="1"/>
</dbReference>
<keyword evidence="6" id="KW-1185">Reference proteome</keyword>
<dbReference type="InterPro" id="IPR036390">
    <property type="entry name" value="WH_DNA-bd_sf"/>
</dbReference>